<feature type="region of interest" description="Disordered" evidence="1">
    <location>
        <begin position="1"/>
        <end position="133"/>
    </location>
</feature>
<feature type="compositionally biased region" description="Low complexity" evidence="1">
    <location>
        <begin position="83"/>
        <end position="93"/>
    </location>
</feature>
<dbReference type="Proteomes" id="UP000042997">
    <property type="component" value="Unassembled WGS sequence"/>
</dbReference>
<dbReference type="AlphaFoldDB" id="A0A098BQQ4"/>
<dbReference type="EMBL" id="CCSD01000093">
    <property type="protein sequence ID" value="CDZ91049.1"/>
    <property type="molecule type" value="Genomic_DNA"/>
</dbReference>
<feature type="compositionally biased region" description="Basic and acidic residues" evidence="1">
    <location>
        <begin position="109"/>
        <end position="121"/>
    </location>
</feature>
<proteinExistence type="predicted"/>
<protein>
    <submittedName>
        <fullName evidence="2">Uncharacterized protein</fullName>
    </submittedName>
</protein>
<evidence type="ECO:0000256" key="1">
    <source>
        <dbReference type="SAM" id="MobiDB-lite"/>
    </source>
</evidence>
<reference evidence="2 3" key="1">
    <citation type="journal article" date="2014" name="Genome Announc.">
        <title>Draft Genome Sequence of Propane- and Butane-Oxidizing Actinobacterium Rhodococcus ruber IEGM 231.</title>
        <authorList>
            <person name="Ivshina I.B."/>
            <person name="Kuyukina M.S."/>
            <person name="Krivoruchko A.V."/>
            <person name="Barbe V."/>
            <person name="Fischer C."/>
        </authorList>
    </citation>
    <scope>NUCLEOTIDE SEQUENCE [LARGE SCALE GENOMIC DNA]</scope>
</reference>
<gene>
    <name evidence="2" type="ORF">RHRU231_790023</name>
</gene>
<evidence type="ECO:0000313" key="2">
    <source>
        <dbReference type="EMBL" id="CDZ91049.1"/>
    </source>
</evidence>
<accession>A0A098BQQ4</accession>
<sequence length="315" mass="34045">MRLPRCRAGHRVRRPDRHPRRGVLRSGARSQPGGDSARRPVGHRRAGPRPRRAARHRLRRGLRLLHRGARLPAAWRDPPPGARPGAARALPRGEPAPPQPGAVPGAADRGTRPRAPDDGGRHPRRRRAGTRPGAQARLLHLLDAGPAHERQDGLVLRARPRRLGPRVRHRGNARRRDVLHGRGDHRRQLLGPRLVRVRAAGGVQPEVLARRGNTTKARPGITPGRVFVLLAQGVVLRGPLARGSGGARAVMSGGEESPGAHTEGAGSEAGFCVSLVGHVEERVVYSRGDLCGTACEIRRRPEVGDESDGASTRSR</sequence>
<feature type="region of interest" description="Disordered" evidence="1">
    <location>
        <begin position="242"/>
        <end position="265"/>
    </location>
</feature>
<name>A0A098BQQ4_9NOCA</name>
<organism evidence="2 3">
    <name type="scientific">Rhodococcus ruber</name>
    <dbReference type="NCBI Taxonomy" id="1830"/>
    <lineage>
        <taxon>Bacteria</taxon>
        <taxon>Bacillati</taxon>
        <taxon>Actinomycetota</taxon>
        <taxon>Actinomycetes</taxon>
        <taxon>Mycobacteriales</taxon>
        <taxon>Nocardiaceae</taxon>
        <taxon>Rhodococcus</taxon>
    </lineage>
</organism>
<feature type="compositionally biased region" description="Basic residues" evidence="1">
    <location>
        <begin position="1"/>
        <end position="23"/>
    </location>
</feature>
<evidence type="ECO:0000313" key="3">
    <source>
        <dbReference type="Proteomes" id="UP000042997"/>
    </source>
</evidence>
<feature type="compositionally biased region" description="Basic residues" evidence="1">
    <location>
        <begin position="40"/>
        <end position="69"/>
    </location>
</feature>